<feature type="chain" id="PRO_5028976254" description="Right handed beta helix domain-containing protein" evidence="1">
    <location>
        <begin position="21"/>
        <end position="400"/>
    </location>
</feature>
<gene>
    <name evidence="2" type="ORF">NNJEOMEG_02516</name>
</gene>
<reference evidence="2 3" key="1">
    <citation type="submission" date="2020-04" db="EMBL/GenBank/DDBJ databases">
        <authorList>
            <consortium name="Desulfovibrio sp. FSS-1 genome sequencing consortium"/>
            <person name="Shimoshige H."/>
            <person name="Kobayashi H."/>
            <person name="Maekawa T."/>
        </authorList>
    </citation>
    <scope>NUCLEOTIDE SEQUENCE [LARGE SCALE GENOMIC DNA]</scope>
    <source>
        <strain evidence="2 3">SIID29052-01</strain>
    </source>
</reference>
<sequence length="400" mass="42224">MHFKHVMFCVLCGLFLLAPGCGPSSTPPPGKSHIILAAHDTPEGDKKLADAVCTADNAQDTINAAIANLPATGGQVTLLPGNYTLRKAALIHKNKPVSGAILINKNNVFLQGYGPSTSLFLADAQDCNVVRITGVKGVTVERLSIDANFQGQTVRNRAFESCGIRASWIHEADGEHCSDIVVRECTVRNAAGLGIMLWGSNVQAVANVLSDNQADDIELLGGPGIIRGNSVTRTSGNVDSVLGTDAADDILITQNTVTITGKGSASVGIRSWGGFSHHIITNNIVRVEKGGALRIGIDSRTTETIVNGNLLECPPETPCIVSLGDGNIVTGNIFRNAAIGYQTSPLWKDQPHENSAPEDARGVVFDNNTLLSCTLDAMSFQNHCVPLHPSVANRVEAARP</sequence>
<keyword evidence="1" id="KW-0732">Signal</keyword>
<dbReference type="SUPFAM" id="SSF51126">
    <property type="entry name" value="Pectin lyase-like"/>
    <property type="match status" value="1"/>
</dbReference>
<dbReference type="EMBL" id="BLTE01000011">
    <property type="protein sequence ID" value="GFK94669.1"/>
    <property type="molecule type" value="Genomic_DNA"/>
</dbReference>
<dbReference type="InterPro" id="IPR012334">
    <property type="entry name" value="Pectin_lyas_fold"/>
</dbReference>
<evidence type="ECO:0000313" key="3">
    <source>
        <dbReference type="Proteomes" id="UP000494245"/>
    </source>
</evidence>
<keyword evidence="3" id="KW-1185">Reference proteome</keyword>
<evidence type="ECO:0000313" key="2">
    <source>
        <dbReference type="EMBL" id="GFK94669.1"/>
    </source>
</evidence>
<dbReference type="SMART" id="SM00710">
    <property type="entry name" value="PbH1"/>
    <property type="match status" value="3"/>
</dbReference>
<comment type="caution">
    <text evidence="2">The sequence shown here is derived from an EMBL/GenBank/DDBJ whole genome shotgun (WGS) entry which is preliminary data.</text>
</comment>
<dbReference type="InterPro" id="IPR006626">
    <property type="entry name" value="PbH1"/>
</dbReference>
<dbReference type="Proteomes" id="UP000494245">
    <property type="component" value="Unassembled WGS sequence"/>
</dbReference>
<feature type="signal peptide" evidence="1">
    <location>
        <begin position="1"/>
        <end position="20"/>
    </location>
</feature>
<name>A0A6V8LX66_9BACT</name>
<dbReference type="AlphaFoldDB" id="A0A6V8LX66"/>
<evidence type="ECO:0000256" key="1">
    <source>
        <dbReference type="SAM" id="SignalP"/>
    </source>
</evidence>
<dbReference type="Gene3D" id="2.160.20.10">
    <property type="entry name" value="Single-stranded right-handed beta-helix, Pectin lyase-like"/>
    <property type="match status" value="1"/>
</dbReference>
<proteinExistence type="predicted"/>
<accession>A0A6V8LX66</accession>
<dbReference type="InterPro" id="IPR011050">
    <property type="entry name" value="Pectin_lyase_fold/virulence"/>
</dbReference>
<evidence type="ECO:0008006" key="4">
    <source>
        <dbReference type="Google" id="ProtNLM"/>
    </source>
</evidence>
<reference evidence="2 3" key="2">
    <citation type="submission" date="2020-05" db="EMBL/GenBank/DDBJ databases">
        <title>Draft genome sequence of Desulfovibrio sp. strainFSS-1.</title>
        <authorList>
            <person name="Shimoshige H."/>
            <person name="Kobayashi H."/>
            <person name="Maekawa T."/>
        </authorList>
    </citation>
    <scope>NUCLEOTIDE SEQUENCE [LARGE SCALE GENOMIC DNA]</scope>
    <source>
        <strain evidence="2 3">SIID29052-01</strain>
    </source>
</reference>
<organism evidence="2 3">
    <name type="scientific">Fundidesulfovibrio magnetotacticus</name>
    <dbReference type="NCBI Taxonomy" id="2730080"/>
    <lineage>
        <taxon>Bacteria</taxon>
        <taxon>Pseudomonadati</taxon>
        <taxon>Thermodesulfobacteriota</taxon>
        <taxon>Desulfovibrionia</taxon>
        <taxon>Desulfovibrionales</taxon>
        <taxon>Desulfovibrionaceae</taxon>
        <taxon>Fundidesulfovibrio</taxon>
    </lineage>
</organism>
<protein>
    <recommendedName>
        <fullName evidence="4">Right handed beta helix domain-containing protein</fullName>
    </recommendedName>
</protein>